<gene>
    <name evidence="2" type="ORF">EFY79_06710</name>
</gene>
<dbReference type="Proteomes" id="UP000267223">
    <property type="component" value="Unassembled WGS sequence"/>
</dbReference>
<name>A0A3M9NJE4_9BACT</name>
<reference evidence="2 3" key="1">
    <citation type="submission" date="2018-11" db="EMBL/GenBank/DDBJ databases">
        <title>Draft genome sequence of Ferruginibacter sp. BO-59.</title>
        <authorList>
            <person name="Im W.T."/>
        </authorList>
    </citation>
    <scope>NUCLEOTIDE SEQUENCE [LARGE SCALE GENOMIC DNA]</scope>
    <source>
        <strain evidence="2 3">BO-59</strain>
    </source>
</reference>
<keyword evidence="1" id="KW-0472">Membrane</keyword>
<keyword evidence="1" id="KW-1133">Transmembrane helix</keyword>
<sequence>MYPEALALHSLVRWLVLISLLFGVYRGFKGWFGNYPFSPFDNGVRKWAAIIAQIQLVIGITLYSISPLVRYFLHHFRTALPEREVRFFGMEHAVVMVAAIVVITIGSIKSRRKKTSREKYKTMAIWYSIGLLMILSSMPLPFSPPPFVRRPFFRAF</sequence>
<feature type="transmembrane region" description="Helical" evidence="1">
    <location>
        <begin position="46"/>
        <end position="65"/>
    </location>
</feature>
<comment type="caution">
    <text evidence="2">The sequence shown here is derived from an EMBL/GenBank/DDBJ whole genome shotgun (WGS) entry which is preliminary data.</text>
</comment>
<keyword evidence="3" id="KW-1185">Reference proteome</keyword>
<evidence type="ECO:0000313" key="3">
    <source>
        <dbReference type="Proteomes" id="UP000267223"/>
    </source>
</evidence>
<dbReference type="RefSeq" id="WP_123119911.1">
    <property type="nucleotide sequence ID" value="NZ_RJJR01000004.1"/>
</dbReference>
<accession>A0A3M9NJE4</accession>
<proteinExistence type="predicted"/>
<feature type="transmembrane region" description="Helical" evidence="1">
    <location>
        <begin position="6"/>
        <end position="25"/>
    </location>
</feature>
<organism evidence="2 3">
    <name type="scientific">Hanamia caeni</name>
    <dbReference type="NCBI Taxonomy" id="2294116"/>
    <lineage>
        <taxon>Bacteria</taxon>
        <taxon>Pseudomonadati</taxon>
        <taxon>Bacteroidota</taxon>
        <taxon>Chitinophagia</taxon>
        <taxon>Chitinophagales</taxon>
        <taxon>Chitinophagaceae</taxon>
        <taxon>Hanamia</taxon>
    </lineage>
</organism>
<keyword evidence="1" id="KW-0812">Transmembrane</keyword>
<protein>
    <submittedName>
        <fullName evidence="2">Uncharacterized protein</fullName>
    </submittedName>
</protein>
<evidence type="ECO:0000313" key="2">
    <source>
        <dbReference type="EMBL" id="RNI37922.1"/>
    </source>
</evidence>
<dbReference type="AlphaFoldDB" id="A0A3M9NJE4"/>
<feature type="transmembrane region" description="Helical" evidence="1">
    <location>
        <begin position="124"/>
        <end position="142"/>
    </location>
</feature>
<feature type="transmembrane region" description="Helical" evidence="1">
    <location>
        <begin position="85"/>
        <end position="103"/>
    </location>
</feature>
<dbReference type="EMBL" id="RJJR01000004">
    <property type="protein sequence ID" value="RNI37922.1"/>
    <property type="molecule type" value="Genomic_DNA"/>
</dbReference>
<dbReference type="OrthoDB" id="329514at2"/>
<evidence type="ECO:0000256" key="1">
    <source>
        <dbReference type="SAM" id="Phobius"/>
    </source>
</evidence>